<dbReference type="InterPro" id="IPR028979">
    <property type="entry name" value="Ser_kin/Pase_Hpr-like_N_sf"/>
</dbReference>
<dbReference type="SUPFAM" id="SSF75138">
    <property type="entry name" value="HprK N-terminal domain-like"/>
    <property type="match status" value="1"/>
</dbReference>
<proteinExistence type="predicted"/>
<dbReference type="InterPro" id="IPR010766">
    <property type="entry name" value="DRTGG"/>
</dbReference>
<dbReference type="SUPFAM" id="SSF64182">
    <property type="entry name" value="DHH phosphoesterases"/>
    <property type="match status" value="1"/>
</dbReference>
<dbReference type="PATRIC" id="fig|186479.3.peg.9937"/>
<evidence type="ECO:0000256" key="8">
    <source>
        <dbReference type="PROSITE-ProRule" id="PRU00703"/>
    </source>
</evidence>
<dbReference type="SMART" id="SM01131">
    <property type="entry name" value="DHHA2"/>
    <property type="match status" value="1"/>
</dbReference>
<dbReference type="EC" id="3.6.1.1" evidence="2"/>
<dbReference type="PANTHER" id="PTHR12112">
    <property type="entry name" value="BNIP - RELATED"/>
    <property type="match status" value="1"/>
</dbReference>
<dbReference type="SMART" id="SM00116">
    <property type="entry name" value="CBS"/>
    <property type="match status" value="2"/>
</dbReference>
<keyword evidence="5" id="KW-0464">Manganese</keyword>
<name>A0A0P9DW74_9CHLR</name>
<dbReference type="Pfam" id="PF07085">
    <property type="entry name" value="DRTGG"/>
    <property type="match status" value="1"/>
</dbReference>
<dbReference type="InterPro" id="IPR001667">
    <property type="entry name" value="DDH_dom"/>
</dbReference>
<evidence type="ECO:0000256" key="5">
    <source>
        <dbReference type="ARBA" id="ARBA00023211"/>
    </source>
</evidence>
<feature type="domain" description="CBS" evidence="9">
    <location>
        <begin position="253"/>
        <end position="311"/>
    </location>
</feature>
<dbReference type="GO" id="GO:0004427">
    <property type="term" value="F:inorganic diphosphate phosphatase activity"/>
    <property type="evidence" value="ECO:0007669"/>
    <property type="project" value="UniProtKB-EC"/>
</dbReference>
<dbReference type="GO" id="GO:0046872">
    <property type="term" value="F:metal ion binding"/>
    <property type="evidence" value="ECO:0007669"/>
    <property type="project" value="UniProtKB-KW"/>
</dbReference>
<dbReference type="InterPro" id="IPR046342">
    <property type="entry name" value="CBS_dom_sf"/>
</dbReference>
<evidence type="ECO:0000259" key="9">
    <source>
        <dbReference type="PROSITE" id="PS51371"/>
    </source>
</evidence>
<keyword evidence="3" id="KW-0479">Metal-binding</keyword>
<evidence type="ECO:0000256" key="6">
    <source>
        <dbReference type="ARBA" id="ARBA00032535"/>
    </source>
</evidence>
<dbReference type="NCBIfam" id="NF011443">
    <property type="entry name" value="PRK14869.1-5"/>
    <property type="match status" value="1"/>
</dbReference>
<sequence>MTSNAKRTVLVIGHRHPDTDAVCSALAYASFYQWQTGQDAVACYLDDLAPETAWLLRSLGLDAPHPIEDVYLRVADVMEAHIPVLRPDQTLREAGHVMQEHAVRALPVVDATRHLIGLVQRDALAERYLDLLQLPEEINLPVALIQRTLEATLTAGSAAAVLNNRVWIATMSPATARARIGAGDIVIVGDQREVQQAALEAGAGGLIVTDDAPLDPALIDAAARQNAILLHTRHSPFAAAQLLQQSVPVDRVMVPVLPTVTVHPDTLLQEAKAQLRRGNVAGLAVIDDEGVLQGMLLRRHLAEQTNRQIILTDHNHPDQAAPGVAESQVIGIIDHHNLGGLQTLQPLSIHCEPVGSTCTLVAELYRQAGAPLTAALAGAMLGAVLSDTVQFRSPTTTARDRAIASWLADISGQSLEVLAHGLFRARVPHPIPPASWWVNRDSKVFAFGETRFSISQVELTDIAEVMPPADELRRALMNLVAEHGLTSAFVLLTDILDQSSILLAANPAGEASAMRAFGGSFVDGQLVLPGVMSRKKQVVPPLAAALT</sequence>
<dbReference type="PANTHER" id="PTHR12112:SF22">
    <property type="entry name" value="MANGANESE-DEPENDENT INORGANIC PYROPHOSPHATASE-RELATED"/>
    <property type="match status" value="1"/>
</dbReference>
<comment type="cofactor">
    <cofactor evidence="1">
        <name>Mn(2+)</name>
        <dbReference type="ChEBI" id="CHEBI:29035"/>
    </cofactor>
</comment>
<evidence type="ECO:0000313" key="11">
    <source>
        <dbReference type="Proteomes" id="UP000050509"/>
    </source>
</evidence>
<accession>A0A0P9DW74</accession>
<organism evidence="10 11">
    <name type="scientific">Kouleothrix aurantiaca</name>
    <dbReference type="NCBI Taxonomy" id="186479"/>
    <lineage>
        <taxon>Bacteria</taxon>
        <taxon>Bacillati</taxon>
        <taxon>Chloroflexota</taxon>
        <taxon>Chloroflexia</taxon>
        <taxon>Chloroflexales</taxon>
        <taxon>Roseiflexineae</taxon>
        <taxon>Roseiflexaceae</taxon>
        <taxon>Kouleothrix</taxon>
    </lineage>
</organism>
<keyword evidence="8" id="KW-0129">CBS domain</keyword>
<dbReference type="AlphaFoldDB" id="A0A0P9DW74"/>
<dbReference type="CDD" id="cd02205">
    <property type="entry name" value="CBS_pair_SF"/>
    <property type="match status" value="1"/>
</dbReference>
<reference evidence="10 11" key="1">
    <citation type="submission" date="2015-09" db="EMBL/GenBank/DDBJ databases">
        <title>Draft genome sequence of Kouleothrix aurantiaca JCM 19913.</title>
        <authorList>
            <person name="Hemp J."/>
        </authorList>
    </citation>
    <scope>NUCLEOTIDE SEQUENCE [LARGE SCALE GENOMIC DNA]</scope>
    <source>
        <strain evidence="10 11">COM-B</strain>
    </source>
</reference>
<dbReference type="Proteomes" id="UP000050509">
    <property type="component" value="Unassembled WGS sequence"/>
</dbReference>
<feature type="domain" description="CBS" evidence="9">
    <location>
        <begin position="78"/>
        <end position="134"/>
    </location>
</feature>
<protein>
    <recommendedName>
        <fullName evidence="2">inorganic diphosphatase</fullName>
        <ecNumber evidence="2">3.6.1.1</ecNumber>
    </recommendedName>
    <alternativeName>
        <fullName evidence="6">Pyrophosphate phospho-hydrolase</fullName>
    </alternativeName>
</protein>
<dbReference type="Pfam" id="PF00571">
    <property type="entry name" value="CBS"/>
    <property type="match status" value="2"/>
</dbReference>
<dbReference type="GO" id="GO:0005737">
    <property type="term" value="C:cytoplasm"/>
    <property type="evidence" value="ECO:0007669"/>
    <property type="project" value="InterPro"/>
</dbReference>
<dbReference type="Gene3D" id="3.40.1390.20">
    <property type="entry name" value="HprK N-terminal domain-like"/>
    <property type="match status" value="1"/>
</dbReference>
<dbReference type="Gene3D" id="3.90.1640.10">
    <property type="entry name" value="inorganic pyrophosphatase (n-terminal core)"/>
    <property type="match status" value="2"/>
</dbReference>
<evidence type="ECO:0000313" key="10">
    <source>
        <dbReference type="EMBL" id="KPV54329.1"/>
    </source>
</evidence>
<dbReference type="Pfam" id="PF02833">
    <property type="entry name" value="DHHA2"/>
    <property type="match status" value="1"/>
</dbReference>
<gene>
    <name evidence="10" type="ORF">SE17_04415</name>
</gene>
<dbReference type="InterPro" id="IPR038222">
    <property type="entry name" value="DHHA2_dom_sf"/>
</dbReference>
<comment type="catalytic activity">
    <reaction evidence="7">
        <text>diphosphate + H2O = 2 phosphate + H(+)</text>
        <dbReference type="Rhea" id="RHEA:24576"/>
        <dbReference type="ChEBI" id="CHEBI:15377"/>
        <dbReference type="ChEBI" id="CHEBI:15378"/>
        <dbReference type="ChEBI" id="CHEBI:33019"/>
        <dbReference type="ChEBI" id="CHEBI:43474"/>
        <dbReference type="EC" id="3.6.1.1"/>
    </reaction>
</comment>
<dbReference type="InterPro" id="IPR038763">
    <property type="entry name" value="DHH_sf"/>
</dbReference>
<dbReference type="Gene3D" id="3.10.310.20">
    <property type="entry name" value="DHHA2 domain"/>
    <property type="match status" value="1"/>
</dbReference>
<dbReference type="Pfam" id="PF01368">
    <property type="entry name" value="DHH"/>
    <property type="match status" value="1"/>
</dbReference>
<dbReference type="PROSITE" id="PS51371">
    <property type="entry name" value="CBS"/>
    <property type="match status" value="2"/>
</dbReference>
<dbReference type="Gene3D" id="3.10.580.10">
    <property type="entry name" value="CBS-domain"/>
    <property type="match status" value="1"/>
</dbReference>
<dbReference type="InterPro" id="IPR004097">
    <property type="entry name" value="DHHA2"/>
</dbReference>
<dbReference type="InterPro" id="IPR000644">
    <property type="entry name" value="CBS_dom"/>
</dbReference>
<dbReference type="SUPFAM" id="SSF54631">
    <property type="entry name" value="CBS-domain pair"/>
    <property type="match status" value="1"/>
</dbReference>
<dbReference type="EMBL" id="LJCR01000073">
    <property type="protein sequence ID" value="KPV54329.1"/>
    <property type="molecule type" value="Genomic_DNA"/>
</dbReference>
<evidence type="ECO:0000256" key="4">
    <source>
        <dbReference type="ARBA" id="ARBA00022801"/>
    </source>
</evidence>
<evidence type="ECO:0000256" key="2">
    <source>
        <dbReference type="ARBA" id="ARBA00012146"/>
    </source>
</evidence>
<evidence type="ECO:0000256" key="3">
    <source>
        <dbReference type="ARBA" id="ARBA00022723"/>
    </source>
</evidence>
<keyword evidence="4" id="KW-0378">Hydrolase</keyword>
<evidence type="ECO:0000256" key="7">
    <source>
        <dbReference type="ARBA" id="ARBA00047820"/>
    </source>
</evidence>
<evidence type="ECO:0000256" key="1">
    <source>
        <dbReference type="ARBA" id="ARBA00001936"/>
    </source>
</evidence>
<keyword evidence="11" id="KW-1185">Reference proteome</keyword>
<comment type="caution">
    <text evidence="10">The sequence shown here is derived from an EMBL/GenBank/DDBJ whole genome shotgun (WGS) entry which is preliminary data.</text>
</comment>